<evidence type="ECO:0000313" key="2">
    <source>
        <dbReference type="EMBL" id="OWK36173.1"/>
    </source>
</evidence>
<evidence type="ECO:0000313" key="3">
    <source>
        <dbReference type="Proteomes" id="UP000214646"/>
    </source>
</evidence>
<dbReference type="AlphaFoldDB" id="A0A225D5D8"/>
<comment type="caution">
    <text evidence="2">The sequence shown here is derived from an EMBL/GenBank/DDBJ whole genome shotgun (WGS) entry which is preliminary data.</text>
</comment>
<gene>
    <name evidence="2" type="ORF">FRUB_08736</name>
</gene>
<feature type="region of interest" description="Disordered" evidence="1">
    <location>
        <begin position="113"/>
        <end position="137"/>
    </location>
</feature>
<name>A0A225D5D8_9BACT</name>
<dbReference type="EMBL" id="NIDE01000017">
    <property type="protein sequence ID" value="OWK36173.1"/>
    <property type="molecule type" value="Genomic_DNA"/>
</dbReference>
<evidence type="ECO:0000256" key="1">
    <source>
        <dbReference type="SAM" id="MobiDB-lite"/>
    </source>
</evidence>
<reference evidence="3" key="1">
    <citation type="submission" date="2017-06" db="EMBL/GenBank/DDBJ databases">
        <title>Genome analysis of Fimbriiglobus ruber SP5, the first member of the order Planctomycetales with confirmed chitinolytic capability.</title>
        <authorList>
            <person name="Ravin N.V."/>
            <person name="Rakitin A.L."/>
            <person name="Ivanova A.A."/>
            <person name="Beletsky A.V."/>
            <person name="Kulichevskaya I.S."/>
            <person name="Mardanov A.V."/>
            <person name="Dedysh S.N."/>
        </authorList>
    </citation>
    <scope>NUCLEOTIDE SEQUENCE [LARGE SCALE GENOMIC DNA]</scope>
    <source>
        <strain evidence="3">SP5</strain>
    </source>
</reference>
<dbReference type="RefSeq" id="WP_193619503.1">
    <property type="nucleotide sequence ID" value="NZ_NIDE01000017.1"/>
</dbReference>
<sequence length="137" mass="15725">MPDITREMLRDYLNDSLPDTEAVAVEKALREKPAVQALFNQIRQEVDRGEHSVGAVWRRERVSCPTREQIGLFLMQALDPDHHDYIEFHLKTIACPLCLANHDDLARLQTEPAEHRETRKRRIVDSSAGRLRDVAGS</sequence>
<accession>A0A225D5D8</accession>
<keyword evidence="3" id="KW-1185">Reference proteome</keyword>
<dbReference type="Proteomes" id="UP000214646">
    <property type="component" value="Unassembled WGS sequence"/>
</dbReference>
<evidence type="ECO:0008006" key="4">
    <source>
        <dbReference type="Google" id="ProtNLM"/>
    </source>
</evidence>
<organism evidence="2 3">
    <name type="scientific">Fimbriiglobus ruber</name>
    <dbReference type="NCBI Taxonomy" id="1908690"/>
    <lineage>
        <taxon>Bacteria</taxon>
        <taxon>Pseudomonadati</taxon>
        <taxon>Planctomycetota</taxon>
        <taxon>Planctomycetia</taxon>
        <taxon>Gemmatales</taxon>
        <taxon>Gemmataceae</taxon>
        <taxon>Fimbriiglobus</taxon>
    </lineage>
</organism>
<proteinExistence type="predicted"/>
<protein>
    <recommendedName>
        <fullName evidence="4">Zinc-finger domain-containing protein</fullName>
    </recommendedName>
</protein>